<dbReference type="HAMAP" id="MF_00929">
    <property type="entry name" value="Cellobiose_2_epim"/>
    <property type="match status" value="1"/>
</dbReference>
<gene>
    <name evidence="5" type="ORF">DCC35_09340</name>
</gene>
<dbReference type="PANTHER" id="PTHR15108">
    <property type="entry name" value="N-ACYLGLUCOSAMINE-2-EPIMERASE"/>
    <property type="match status" value="1"/>
</dbReference>
<dbReference type="InterPro" id="IPR008928">
    <property type="entry name" value="6-hairpin_glycosidase_sf"/>
</dbReference>
<dbReference type="Pfam" id="PF07221">
    <property type="entry name" value="GlcNAc_2-epim"/>
    <property type="match status" value="1"/>
</dbReference>
<protein>
    <recommendedName>
        <fullName evidence="4">Cellobiose 2-epimerase</fullName>
        <shortName evidence="4">CE</shortName>
        <ecNumber evidence="4">5.1.3.11</ecNumber>
    </recommendedName>
</protein>
<evidence type="ECO:0000256" key="2">
    <source>
        <dbReference type="ARBA" id="ARBA00008558"/>
    </source>
</evidence>
<dbReference type="Proteomes" id="UP000298616">
    <property type="component" value="Chromosome"/>
</dbReference>
<dbReference type="InterPro" id="IPR010819">
    <property type="entry name" value="AGE/CE"/>
</dbReference>
<comment type="similarity">
    <text evidence="2">Belongs to the N-acylglucosamine 2-epimerase family.</text>
</comment>
<name>A0A4D7JFF0_9BACT</name>
<dbReference type="SUPFAM" id="SSF48208">
    <property type="entry name" value="Six-hairpin glycosidases"/>
    <property type="match status" value="1"/>
</dbReference>
<dbReference type="RefSeq" id="WP_137090518.1">
    <property type="nucleotide sequence ID" value="NZ_CP028923.1"/>
</dbReference>
<comment type="similarity">
    <text evidence="4">Belongs to the cellobiose 2-epimerase family.</text>
</comment>
<dbReference type="GO" id="GO:0005975">
    <property type="term" value="P:carbohydrate metabolic process"/>
    <property type="evidence" value="ECO:0007669"/>
    <property type="project" value="InterPro"/>
</dbReference>
<dbReference type="Gene3D" id="1.50.10.10">
    <property type="match status" value="1"/>
</dbReference>
<dbReference type="EC" id="5.1.3.11" evidence="4"/>
<evidence type="ECO:0000313" key="6">
    <source>
        <dbReference type="Proteomes" id="UP000298616"/>
    </source>
</evidence>
<dbReference type="KEGG" id="fpf:DCC35_09340"/>
<dbReference type="AlphaFoldDB" id="A0A4D7JFF0"/>
<keyword evidence="6" id="KW-1185">Reference proteome</keyword>
<evidence type="ECO:0000256" key="1">
    <source>
        <dbReference type="ARBA" id="ARBA00001470"/>
    </source>
</evidence>
<evidence type="ECO:0000313" key="5">
    <source>
        <dbReference type="EMBL" id="QCK14929.1"/>
    </source>
</evidence>
<reference evidence="5 6" key="1">
    <citation type="submission" date="2018-04" db="EMBL/GenBank/DDBJ databases">
        <title>Complete genome uncultured novel isolate.</title>
        <authorList>
            <person name="Merlino G."/>
        </authorList>
    </citation>
    <scope>NUCLEOTIDE SEQUENCE [LARGE SCALE GENOMIC DNA]</scope>
    <source>
        <strain evidence="6">R1DC9</strain>
    </source>
</reference>
<evidence type="ECO:0000256" key="4">
    <source>
        <dbReference type="HAMAP-Rule" id="MF_00929"/>
    </source>
</evidence>
<evidence type="ECO:0000256" key="3">
    <source>
        <dbReference type="ARBA" id="ARBA00023235"/>
    </source>
</evidence>
<organism evidence="5 6">
    <name type="scientific">Mangrovivirga cuniculi</name>
    <dbReference type="NCBI Taxonomy" id="2715131"/>
    <lineage>
        <taxon>Bacteria</taxon>
        <taxon>Pseudomonadati</taxon>
        <taxon>Bacteroidota</taxon>
        <taxon>Cytophagia</taxon>
        <taxon>Cytophagales</taxon>
        <taxon>Mangrovivirgaceae</taxon>
        <taxon>Mangrovivirga</taxon>
    </lineage>
</organism>
<dbReference type="GO" id="GO:0047736">
    <property type="term" value="F:cellobiose epimerase activity"/>
    <property type="evidence" value="ECO:0007669"/>
    <property type="project" value="UniProtKB-UniRule"/>
</dbReference>
<comment type="function">
    <text evidence="4">Catalyzes the reversible epimerization of cellobiose to 4-O-beta-D-glucopyranosyl-D-mannose (Glc-Man).</text>
</comment>
<sequence>MIEDLKPFEFKNELINILDYWSFNMVDKSHGGFYGRIDGENQLQNKADKSVILNSRILWTFSAGFNLIPDGKYRKLADRAFHYILDHFIDRDFGGVYWLLDFNGNPVESKKQIYAQAFAIYGLTEYYKITQEEKALSTSIDIYNLIEKQAFDSSFNGYLEALDRKWNPMEDVRLSEKDLNAQKTMNTHLHILEAYTNLYRVWKDEDLKYKLKGLIDLMINLFVSSDYHFNLFYDKNWKLLSDEFSFGHDIEGSWLLFEAAEIIGEEEVIKKVHKIAIDMVNASLDGMDDDGGLMNEGDENGITDSDKHWWPQAEALVGLINAWQLSGNKKYLEQVSKSWVFIKNNLIDRENGEWFWKISKEGIIDKREDKAGPWKCPYHNGRAMIECYMRLNN</sequence>
<dbReference type="InterPro" id="IPR012341">
    <property type="entry name" value="6hp_glycosidase-like_sf"/>
</dbReference>
<dbReference type="OrthoDB" id="5141876at2"/>
<accession>A0A4D7JFF0</accession>
<comment type="catalytic activity">
    <reaction evidence="1 4">
        <text>D-cellobiose = beta-D-glucosyl-(1-&gt;4)-D-mannopyranose</text>
        <dbReference type="Rhea" id="RHEA:23384"/>
        <dbReference type="ChEBI" id="CHEBI:17057"/>
        <dbReference type="ChEBI" id="CHEBI:47931"/>
        <dbReference type="EC" id="5.1.3.11"/>
    </reaction>
</comment>
<dbReference type="EMBL" id="CP028923">
    <property type="protein sequence ID" value="QCK14929.1"/>
    <property type="molecule type" value="Genomic_DNA"/>
</dbReference>
<keyword evidence="3 4" id="KW-0413">Isomerase</keyword>
<dbReference type="InterPro" id="IPR028584">
    <property type="entry name" value="Cellobiose_2_epim"/>
</dbReference>
<proteinExistence type="inferred from homology"/>